<dbReference type="Pfam" id="PF01863">
    <property type="entry name" value="YgjP-like"/>
    <property type="match status" value="1"/>
</dbReference>
<sequence length="47" mass="5733">VVHELLHLIEKKHSDKFVALMAKYIPKWKGIKEELNSFILSYEEWKY</sequence>
<accession>A0A2H0V987</accession>
<evidence type="ECO:0000313" key="3">
    <source>
        <dbReference type="Proteomes" id="UP000228614"/>
    </source>
</evidence>
<dbReference type="Proteomes" id="UP000228614">
    <property type="component" value="Unassembled WGS sequence"/>
</dbReference>
<feature type="non-terminal residue" evidence="2">
    <location>
        <position position="1"/>
    </location>
</feature>
<feature type="domain" description="YgjP-like metallopeptidase" evidence="1">
    <location>
        <begin position="1"/>
        <end position="37"/>
    </location>
</feature>
<proteinExistence type="predicted"/>
<organism evidence="2 3">
    <name type="scientific">Candidatus Falkowbacteria bacterium CG10_big_fil_rev_8_21_14_0_10_37_6</name>
    <dbReference type="NCBI Taxonomy" id="1974563"/>
    <lineage>
        <taxon>Bacteria</taxon>
        <taxon>Candidatus Falkowiibacteriota</taxon>
    </lineage>
</organism>
<dbReference type="Gene3D" id="3.30.2010.10">
    <property type="entry name" value="Metalloproteases ('zincins'), catalytic domain"/>
    <property type="match status" value="1"/>
</dbReference>
<dbReference type="InterPro" id="IPR002725">
    <property type="entry name" value="YgjP-like_metallopeptidase"/>
</dbReference>
<protein>
    <submittedName>
        <fullName evidence="2">Metal-dependent hydrolase</fullName>
    </submittedName>
</protein>
<comment type="caution">
    <text evidence="2">The sequence shown here is derived from an EMBL/GenBank/DDBJ whole genome shotgun (WGS) entry which is preliminary data.</text>
</comment>
<dbReference type="EMBL" id="PFAN01000073">
    <property type="protein sequence ID" value="PIR94939.1"/>
    <property type="molecule type" value="Genomic_DNA"/>
</dbReference>
<dbReference type="AlphaFoldDB" id="A0A2H0V987"/>
<reference evidence="3" key="1">
    <citation type="submission" date="2017-09" db="EMBL/GenBank/DDBJ databases">
        <title>Depth-based differentiation of microbial function through sediment-hosted aquifers and enrichment of novel symbionts in the deep terrestrial subsurface.</title>
        <authorList>
            <person name="Probst A.J."/>
            <person name="Ladd B."/>
            <person name="Jarett J.K."/>
            <person name="Geller-Mcgrath D.E."/>
            <person name="Sieber C.M.K."/>
            <person name="Emerson J.B."/>
            <person name="Anantharaman K."/>
            <person name="Thomas B.C."/>
            <person name="Malmstrom R."/>
            <person name="Stieglmeier M."/>
            <person name="Klingl A."/>
            <person name="Woyke T."/>
            <person name="Ryan C.M."/>
            <person name="Banfield J.F."/>
        </authorList>
    </citation>
    <scope>NUCLEOTIDE SEQUENCE [LARGE SCALE GENOMIC DNA]</scope>
</reference>
<keyword evidence="2" id="KW-0378">Hydrolase</keyword>
<name>A0A2H0V987_9BACT</name>
<dbReference type="CDD" id="cd07344">
    <property type="entry name" value="M48_yhfN_like"/>
    <property type="match status" value="1"/>
</dbReference>
<dbReference type="GO" id="GO:0016787">
    <property type="term" value="F:hydrolase activity"/>
    <property type="evidence" value="ECO:0007669"/>
    <property type="project" value="UniProtKB-KW"/>
</dbReference>
<evidence type="ECO:0000313" key="2">
    <source>
        <dbReference type="EMBL" id="PIR94939.1"/>
    </source>
</evidence>
<evidence type="ECO:0000259" key="1">
    <source>
        <dbReference type="Pfam" id="PF01863"/>
    </source>
</evidence>
<gene>
    <name evidence="2" type="ORF">COT95_01385</name>
</gene>